<dbReference type="EMBL" id="HG670306">
    <property type="protein sequence ID" value="CDM81896.1"/>
    <property type="molecule type" value="Genomic_DNA"/>
</dbReference>
<evidence type="ECO:0000256" key="1">
    <source>
        <dbReference type="SAM" id="MobiDB-lite"/>
    </source>
</evidence>
<reference evidence="2" key="1">
    <citation type="journal article" date="2014" name="Science">
        <title>Structural and functional partitioning of bread wheat chromosome 3B.</title>
        <authorList>
            <person name="Choulet F."/>
            <person name="Alberti A."/>
            <person name="Theil S."/>
            <person name="Glover N."/>
            <person name="Barbe V."/>
            <person name="Daron J."/>
            <person name="Pingault L."/>
            <person name="Sourdille P."/>
            <person name="Couloux A."/>
            <person name="Paux E."/>
            <person name="Leroy P."/>
            <person name="Mangenot S."/>
            <person name="Guilhot N."/>
            <person name="Le Gouis J."/>
            <person name="Balfourier F."/>
            <person name="Alaux M."/>
            <person name="Jamilloux V."/>
            <person name="Poulain J."/>
            <person name="Durand C."/>
            <person name="Bellec A."/>
            <person name="Gaspin C."/>
            <person name="Safar J."/>
            <person name="Dolezel J."/>
            <person name="Rogers J."/>
            <person name="Vandepoele K."/>
            <person name="Aury J.M."/>
            <person name="Mayer K."/>
            <person name="Berges H."/>
            <person name="Quesneville H."/>
            <person name="Wincker P."/>
            <person name="Feuillet C."/>
        </authorList>
    </citation>
    <scope>NUCLEOTIDE SEQUENCE</scope>
</reference>
<feature type="compositionally biased region" description="Basic residues" evidence="1">
    <location>
        <begin position="65"/>
        <end position="80"/>
    </location>
</feature>
<feature type="region of interest" description="Disordered" evidence="1">
    <location>
        <begin position="61"/>
        <end position="80"/>
    </location>
</feature>
<dbReference type="EMBL" id="HG670306">
    <property type="protein sequence ID" value="CDM83451.1"/>
    <property type="molecule type" value="Genomic_DNA"/>
</dbReference>
<feature type="region of interest" description="Disordered" evidence="1">
    <location>
        <begin position="92"/>
        <end position="115"/>
    </location>
</feature>
<name>A0A077RQR3_WHEAT</name>
<proteinExistence type="predicted"/>
<evidence type="ECO:0000313" key="3">
    <source>
        <dbReference type="EMBL" id="CDM83451.1"/>
    </source>
</evidence>
<feature type="compositionally biased region" description="Pro residues" evidence="1">
    <location>
        <begin position="40"/>
        <end position="50"/>
    </location>
</feature>
<feature type="compositionally biased region" description="Basic residues" evidence="1">
    <location>
        <begin position="102"/>
        <end position="111"/>
    </location>
</feature>
<feature type="region of interest" description="Disordered" evidence="1">
    <location>
        <begin position="1"/>
        <end position="54"/>
    </location>
</feature>
<protein>
    <submittedName>
        <fullName evidence="2">Uncharacterized protein</fullName>
    </submittedName>
</protein>
<accession>A0A077RQR3</accession>
<sequence length="164" mass="17673">MAAALIAATPSRPRLSRWHLETEASPRGSAACTPPEGSSLPPPRIPPPPRKALAPVARAACAPARARRRSRARRPATRPRLRGGWRWARSCAPPPCSAAVARHSRRPRTPSRRLGSGCGWRHRFGGWAGPTTMSCSPLPHCRCSRCAERFRSGIGFGCAFTPSG</sequence>
<organism evidence="2">
    <name type="scientific">Triticum aestivum</name>
    <name type="common">Wheat</name>
    <dbReference type="NCBI Taxonomy" id="4565"/>
    <lineage>
        <taxon>Eukaryota</taxon>
        <taxon>Viridiplantae</taxon>
        <taxon>Streptophyta</taxon>
        <taxon>Embryophyta</taxon>
        <taxon>Tracheophyta</taxon>
        <taxon>Spermatophyta</taxon>
        <taxon>Magnoliopsida</taxon>
        <taxon>Liliopsida</taxon>
        <taxon>Poales</taxon>
        <taxon>Poaceae</taxon>
        <taxon>BOP clade</taxon>
        <taxon>Pooideae</taxon>
        <taxon>Triticodae</taxon>
        <taxon>Triticeae</taxon>
        <taxon>Triticinae</taxon>
        <taxon>Triticum</taxon>
    </lineage>
</organism>
<dbReference type="HOGENOM" id="CLU_1621969_0_0_1"/>
<gene>
    <name evidence="3" type="ORF">TRAES_3BF097100040CFD_c1</name>
    <name evidence="2" type="ORF">TRAES_3BF110200040CFD_c1</name>
</gene>
<evidence type="ECO:0000313" key="2">
    <source>
        <dbReference type="EMBL" id="CDM81896.1"/>
    </source>
</evidence>
<dbReference type="AlphaFoldDB" id="A0A077RQR3"/>